<accession>A0ABP5EQZ2</accession>
<name>A0ABP5EQZ2_9MICO</name>
<evidence type="ECO:0000313" key="3">
    <source>
        <dbReference type="EMBL" id="GAA2002865.1"/>
    </source>
</evidence>
<feature type="domain" description="NADP-dependent oxidoreductase" evidence="2">
    <location>
        <begin position="16"/>
        <end position="309"/>
    </location>
</feature>
<gene>
    <name evidence="3" type="ORF">GCM10009755_09730</name>
</gene>
<proteinExistence type="predicted"/>
<keyword evidence="1" id="KW-0560">Oxidoreductase</keyword>
<organism evidence="3 4">
    <name type="scientific">Brevibacterium samyangense</name>
    <dbReference type="NCBI Taxonomy" id="366888"/>
    <lineage>
        <taxon>Bacteria</taxon>
        <taxon>Bacillati</taxon>
        <taxon>Actinomycetota</taxon>
        <taxon>Actinomycetes</taxon>
        <taxon>Micrococcales</taxon>
        <taxon>Brevibacteriaceae</taxon>
        <taxon>Brevibacterium</taxon>
    </lineage>
</organism>
<evidence type="ECO:0000256" key="1">
    <source>
        <dbReference type="ARBA" id="ARBA00023002"/>
    </source>
</evidence>
<protein>
    <submittedName>
        <fullName evidence="3">Aldo/keto reductase</fullName>
    </submittedName>
</protein>
<dbReference type="EMBL" id="BAAANO010000008">
    <property type="protein sequence ID" value="GAA2002865.1"/>
    <property type="molecule type" value="Genomic_DNA"/>
</dbReference>
<sequence>MKYQPLGNSGLVVSNVGVGCNAFGRRIDQAATDAVVGAALENGITFFDTADAYGSGESETMLGKALGSHREEIVIATKFGMDLQGLYPGATEARAGRNYIMRAVEGSLRRLGTDYIDLYQLHTPDRITPIDETLEALTDLVQAGKVRYIGCSNFSAWEVVDAHHTADALGSAHFITAQNEYSLYNRSAEAELVPALEHVGASLLPYFPLAYGLLTGKYTRGAAAPRGTRLASETARFDAADFDIVEAIRAFADARGITMLDVAIGGLAAQPTVGSVIAGATKGEQIAANAAAGSWEPTPEDQEALDAIVAPGAGKGYLPFAKNRA</sequence>
<dbReference type="Pfam" id="PF00248">
    <property type="entry name" value="Aldo_ket_red"/>
    <property type="match status" value="1"/>
</dbReference>
<dbReference type="InterPro" id="IPR023210">
    <property type="entry name" value="NADP_OxRdtase_dom"/>
</dbReference>
<dbReference type="InterPro" id="IPR050523">
    <property type="entry name" value="AKR_Detox_Biosynth"/>
</dbReference>
<dbReference type="PANTHER" id="PTHR43364:SF4">
    <property type="entry name" value="NAD(P)-LINKED OXIDOREDUCTASE SUPERFAMILY PROTEIN"/>
    <property type="match status" value="1"/>
</dbReference>
<dbReference type="PANTHER" id="PTHR43364">
    <property type="entry name" value="NADH-SPECIFIC METHYLGLYOXAL REDUCTASE-RELATED"/>
    <property type="match status" value="1"/>
</dbReference>
<dbReference type="Proteomes" id="UP001500755">
    <property type="component" value="Unassembled WGS sequence"/>
</dbReference>
<dbReference type="RefSeq" id="WP_344307481.1">
    <property type="nucleotide sequence ID" value="NZ_BAAANO010000008.1"/>
</dbReference>
<dbReference type="PROSITE" id="PS51257">
    <property type="entry name" value="PROKAR_LIPOPROTEIN"/>
    <property type="match status" value="1"/>
</dbReference>
<comment type="caution">
    <text evidence="3">The sequence shown here is derived from an EMBL/GenBank/DDBJ whole genome shotgun (WGS) entry which is preliminary data.</text>
</comment>
<evidence type="ECO:0000313" key="4">
    <source>
        <dbReference type="Proteomes" id="UP001500755"/>
    </source>
</evidence>
<evidence type="ECO:0000259" key="2">
    <source>
        <dbReference type="Pfam" id="PF00248"/>
    </source>
</evidence>
<dbReference type="InterPro" id="IPR036812">
    <property type="entry name" value="NAD(P)_OxRdtase_dom_sf"/>
</dbReference>
<dbReference type="SUPFAM" id="SSF51430">
    <property type="entry name" value="NAD(P)-linked oxidoreductase"/>
    <property type="match status" value="1"/>
</dbReference>
<keyword evidence="4" id="KW-1185">Reference proteome</keyword>
<reference evidence="4" key="1">
    <citation type="journal article" date="2019" name="Int. J. Syst. Evol. Microbiol.">
        <title>The Global Catalogue of Microorganisms (GCM) 10K type strain sequencing project: providing services to taxonomists for standard genome sequencing and annotation.</title>
        <authorList>
            <consortium name="The Broad Institute Genomics Platform"/>
            <consortium name="The Broad Institute Genome Sequencing Center for Infectious Disease"/>
            <person name="Wu L."/>
            <person name="Ma J."/>
        </authorList>
    </citation>
    <scope>NUCLEOTIDE SEQUENCE [LARGE SCALE GENOMIC DNA]</scope>
    <source>
        <strain evidence="4">JCM 14546</strain>
    </source>
</reference>
<dbReference type="Gene3D" id="3.20.20.100">
    <property type="entry name" value="NADP-dependent oxidoreductase domain"/>
    <property type="match status" value="1"/>
</dbReference>